<dbReference type="AlphaFoldDB" id="A0A8X6R2U5"/>
<evidence type="ECO:0000313" key="2">
    <source>
        <dbReference type="EMBL" id="GFU45585.1"/>
    </source>
</evidence>
<protein>
    <submittedName>
        <fullName evidence="2">Uncharacterized protein</fullName>
    </submittedName>
</protein>
<name>A0A8X6R2U5_NEPPI</name>
<evidence type="ECO:0000256" key="1">
    <source>
        <dbReference type="SAM" id="MobiDB-lite"/>
    </source>
</evidence>
<feature type="compositionally biased region" description="Polar residues" evidence="1">
    <location>
        <begin position="64"/>
        <end position="75"/>
    </location>
</feature>
<evidence type="ECO:0000313" key="3">
    <source>
        <dbReference type="Proteomes" id="UP000887013"/>
    </source>
</evidence>
<proteinExistence type="predicted"/>
<feature type="region of interest" description="Disordered" evidence="1">
    <location>
        <begin position="51"/>
        <end position="91"/>
    </location>
</feature>
<dbReference type="OrthoDB" id="10522576at2759"/>
<dbReference type="EMBL" id="BMAW01132850">
    <property type="protein sequence ID" value="GFU45585.1"/>
    <property type="molecule type" value="Genomic_DNA"/>
</dbReference>
<reference evidence="2" key="1">
    <citation type="submission" date="2020-08" db="EMBL/GenBank/DDBJ databases">
        <title>Multicomponent nature underlies the extraordinary mechanical properties of spider dragline silk.</title>
        <authorList>
            <person name="Kono N."/>
            <person name="Nakamura H."/>
            <person name="Mori M."/>
            <person name="Yoshida Y."/>
            <person name="Ohtoshi R."/>
            <person name="Malay A.D."/>
            <person name="Moran D.A.P."/>
            <person name="Tomita M."/>
            <person name="Numata K."/>
            <person name="Arakawa K."/>
        </authorList>
    </citation>
    <scope>NUCLEOTIDE SEQUENCE</scope>
</reference>
<accession>A0A8X6R2U5</accession>
<comment type="caution">
    <text evidence="2">The sequence shown here is derived from an EMBL/GenBank/DDBJ whole genome shotgun (WGS) entry which is preliminary data.</text>
</comment>
<organism evidence="2 3">
    <name type="scientific">Nephila pilipes</name>
    <name type="common">Giant wood spider</name>
    <name type="synonym">Nephila maculata</name>
    <dbReference type="NCBI Taxonomy" id="299642"/>
    <lineage>
        <taxon>Eukaryota</taxon>
        <taxon>Metazoa</taxon>
        <taxon>Ecdysozoa</taxon>
        <taxon>Arthropoda</taxon>
        <taxon>Chelicerata</taxon>
        <taxon>Arachnida</taxon>
        <taxon>Araneae</taxon>
        <taxon>Araneomorphae</taxon>
        <taxon>Entelegynae</taxon>
        <taxon>Araneoidea</taxon>
        <taxon>Nephilidae</taxon>
        <taxon>Nephila</taxon>
    </lineage>
</organism>
<sequence length="91" mass="10072">MNSPLRNRGEEVRKFCSAHSLIVTPHSVAVAWRCVRVPSLSKHARLETVDKSGVGRKGRERTVGENSCFPTQSTARAARKGTAIGSRWRAR</sequence>
<dbReference type="Proteomes" id="UP000887013">
    <property type="component" value="Unassembled WGS sequence"/>
</dbReference>
<gene>
    <name evidence="2" type="ORF">NPIL_368171</name>
</gene>
<keyword evidence="3" id="KW-1185">Reference proteome</keyword>